<dbReference type="EMBL" id="JAINDJ010000007">
    <property type="protein sequence ID" value="KAG9442089.1"/>
    <property type="molecule type" value="Genomic_DNA"/>
</dbReference>
<name>A0AAV7E1G4_ARIFI</name>
<keyword evidence="3" id="KW-1185">Reference proteome</keyword>
<gene>
    <name evidence="2" type="ORF">H6P81_017943</name>
</gene>
<reference evidence="2 3" key="1">
    <citation type="submission" date="2021-07" db="EMBL/GenBank/DDBJ databases">
        <title>The Aristolochia fimbriata genome: insights into angiosperm evolution, floral development and chemical biosynthesis.</title>
        <authorList>
            <person name="Jiao Y."/>
        </authorList>
    </citation>
    <scope>NUCLEOTIDE SEQUENCE [LARGE SCALE GENOMIC DNA]</scope>
    <source>
        <strain evidence="2">IBCAS-2021</strain>
        <tissue evidence="2">Leaf</tissue>
    </source>
</reference>
<dbReference type="Proteomes" id="UP000825729">
    <property type="component" value="Unassembled WGS sequence"/>
</dbReference>
<evidence type="ECO:0000313" key="3">
    <source>
        <dbReference type="Proteomes" id="UP000825729"/>
    </source>
</evidence>
<evidence type="ECO:0000256" key="1">
    <source>
        <dbReference type="SAM" id="MobiDB-lite"/>
    </source>
</evidence>
<feature type="compositionally biased region" description="Polar residues" evidence="1">
    <location>
        <begin position="57"/>
        <end position="69"/>
    </location>
</feature>
<feature type="region of interest" description="Disordered" evidence="1">
    <location>
        <begin position="42"/>
        <end position="69"/>
    </location>
</feature>
<dbReference type="AlphaFoldDB" id="A0AAV7E1G4"/>
<sequence length="160" mass="16794">MAPFDRGGSLSAGVKKHKAVSVKETAKVSKVPSQVISAPVKWKPSVKKKPAPEQVDLTPQISQKRQGSSLPSQADCAAIVLLGVAPCASVPPLPISTPLPLSGPSQYMPDQLGTSTEDNVTMEGLAWMEFNGDLLVPTTLTQNADVVPHGGDNFVIIVDD</sequence>
<proteinExistence type="predicted"/>
<accession>A0AAV7E1G4</accession>
<evidence type="ECO:0000313" key="2">
    <source>
        <dbReference type="EMBL" id="KAG9442089.1"/>
    </source>
</evidence>
<comment type="caution">
    <text evidence="2">The sequence shown here is derived from an EMBL/GenBank/DDBJ whole genome shotgun (WGS) entry which is preliminary data.</text>
</comment>
<organism evidence="2 3">
    <name type="scientific">Aristolochia fimbriata</name>
    <name type="common">White veined hardy Dutchman's pipe vine</name>
    <dbReference type="NCBI Taxonomy" id="158543"/>
    <lineage>
        <taxon>Eukaryota</taxon>
        <taxon>Viridiplantae</taxon>
        <taxon>Streptophyta</taxon>
        <taxon>Embryophyta</taxon>
        <taxon>Tracheophyta</taxon>
        <taxon>Spermatophyta</taxon>
        <taxon>Magnoliopsida</taxon>
        <taxon>Magnoliidae</taxon>
        <taxon>Piperales</taxon>
        <taxon>Aristolochiaceae</taxon>
        <taxon>Aristolochia</taxon>
    </lineage>
</organism>
<protein>
    <submittedName>
        <fullName evidence="2">Uncharacterized protein</fullName>
    </submittedName>
</protein>